<dbReference type="OrthoDB" id="1930092at2759"/>
<dbReference type="AlphaFoldDB" id="A0A835HGG4"/>
<dbReference type="Proteomes" id="UP000631114">
    <property type="component" value="Unassembled WGS sequence"/>
</dbReference>
<evidence type="ECO:0000259" key="1">
    <source>
        <dbReference type="Pfam" id="PF23650"/>
    </source>
</evidence>
<gene>
    <name evidence="2" type="ORF">IFM89_028295</name>
</gene>
<dbReference type="InterPro" id="IPR055572">
    <property type="entry name" value="DUF7148"/>
</dbReference>
<comment type="caution">
    <text evidence="2">The sequence shown here is derived from an EMBL/GenBank/DDBJ whole genome shotgun (WGS) entry which is preliminary data.</text>
</comment>
<proteinExistence type="predicted"/>
<dbReference type="GO" id="GO:0009535">
    <property type="term" value="C:chloroplast thylakoid membrane"/>
    <property type="evidence" value="ECO:0007669"/>
    <property type="project" value="TreeGrafter"/>
</dbReference>
<accession>A0A835HGG4</accession>
<dbReference type="GO" id="GO:0009570">
    <property type="term" value="C:chloroplast stroma"/>
    <property type="evidence" value="ECO:0007669"/>
    <property type="project" value="TreeGrafter"/>
</dbReference>
<dbReference type="PANTHER" id="PTHR36352:SF1">
    <property type="entry name" value="EXPRESSED PROTEIN"/>
    <property type="match status" value="1"/>
</dbReference>
<evidence type="ECO:0000313" key="2">
    <source>
        <dbReference type="EMBL" id="KAF9598626.1"/>
    </source>
</evidence>
<name>A0A835HGG4_9MAGN</name>
<sequence>MVFSEAMVTAVTVTQLIQPTCGTSRVHLVPVPSIHCSYQKSCFPSSNHVIRFSDTFSRSHQNLAAVAKASSKNESIVEAEEEDGVQLGTMKLPSNTDIPRFESLLFQWANSLCQGATLPLPMPLKVSVYIFLI</sequence>
<dbReference type="Pfam" id="PF23650">
    <property type="entry name" value="DUF7148"/>
    <property type="match status" value="1"/>
</dbReference>
<dbReference type="EMBL" id="JADFTS010000007">
    <property type="protein sequence ID" value="KAF9598626.1"/>
    <property type="molecule type" value="Genomic_DNA"/>
</dbReference>
<dbReference type="PANTHER" id="PTHR36352">
    <property type="entry name" value="EXPRESSED PROTEIN"/>
    <property type="match status" value="1"/>
</dbReference>
<evidence type="ECO:0000313" key="3">
    <source>
        <dbReference type="Proteomes" id="UP000631114"/>
    </source>
</evidence>
<keyword evidence="3" id="KW-1185">Reference proteome</keyword>
<organism evidence="2 3">
    <name type="scientific">Coptis chinensis</name>
    <dbReference type="NCBI Taxonomy" id="261450"/>
    <lineage>
        <taxon>Eukaryota</taxon>
        <taxon>Viridiplantae</taxon>
        <taxon>Streptophyta</taxon>
        <taxon>Embryophyta</taxon>
        <taxon>Tracheophyta</taxon>
        <taxon>Spermatophyta</taxon>
        <taxon>Magnoliopsida</taxon>
        <taxon>Ranunculales</taxon>
        <taxon>Ranunculaceae</taxon>
        <taxon>Coptidoideae</taxon>
        <taxon>Coptis</taxon>
    </lineage>
</organism>
<reference evidence="2 3" key="1">
    <citation type="submission" date="2020-10" db="EMBL/GenBank/DDBJ databases">
        <title>The Coptis chinensis genome and diversification of protoberbering-type alkaloids.</title>
        <authorList>
            <person name="Wang B."/>
            <person name="Shu S."/>
            <person name="Song C."/>
            <person name="Liu Y."/>
        </authorList>
    </citation>
    <scope>NUCLEOTIDE SEQUENCE [LARGE SCALE GENOMIC DNA]</scope>
    <source>
        <strain evidence="2">HL-2020</strain>
        <tissue evidence="2">Leaf</tissue>
    </source>
</reference>
<protein>
    <recommendedName>
        <fullName evidence="1">DUF7148 domain-containing protein</fullName>
    </recommendedName>
</protein>
<feature type="domain" description="DUF7148" evidence="1">
    <location>
        <begin position="81"/>
        <end position="126"/>
    </location>
</feature>